<dbReference type="Proteomes" id="UP001227126">
    <property type="component" value="Unassembled WGS sequence"/>
</dbReference>
<sequence>MSRHAFYFVVDRGYFPLCETISQELLRLFDADIHIFVEDTTLTELPKVHLTDLRVHHHLNRLTPCAPSDLPTDAKWPVVVYLRIFAPQFLLDYDRVVYLDADIMPMRADPFLWEAPLPGGVGCVQDYAALDNAPTAKRGADSLSPTEKKKRWLRSIGVEQFEYFNSGVLILTPKLWVQTDWARELSNYVAKYKDTIAMFDQDFLNCYLQGKWTDFSPRYNFQYSIMNFGLEKDLVPIFAHFSTGDKPWFGRHAANIRDLDKVACDFFTKGLSDLGYEASAFRRPQRRDLFSRLKIRFRRRLSEMGMMPRKERKLRRQWAENTRVMVDYLNRARREGRFADNIPEVSVERSSTCLRFDGKTLRSDIAA</sequence>
<reference evidence="1 2" key="1">
    <citation type="submission" date="2023-05" db="EMBL/GenBank/DDBJ databases">
        <title>Sedimentitalea sp. nov. JM2-8.</title>
        <authorList>
            <person name="Huang J."/>
        </authorList>
    </citation>
    <scope>NUCLEOTIDE SEQUENCE [LARGE SCALE GENOMIC DNA]</scope>
    <source>
        <strain evidence="1 2">JM2-8</strain>
    </source>
</reference>
<evidence type="ECO:0000313" key="1">
    <source>
        <dbReference type="EMBL" id="MDK3074953.1"/>
    </source>
</evidence>
<dbReference type="InterPro" id="IPR029044">
    <property type="entry name" value="Nucleotide-diphossugar_trans"/>
</dbReference>
<protein>
    <submittedName>
        <fullName evidence="1">Glycosyltransferase</fullName>
    </submittedName>
</protein>
<dbReference type="RefSeq" id="WP_284486881.1">
    <property type="nucleotide sequence ID" value="NZ_JASNJE010000027.1"/>
</dbReference>
<dbReference type="Gene3D" id="3.90.550.10">
    <property type="entry name" value="Spore Coat Polysaccharide Biosynthesis Protein SpsA, Chain A"/>
    <property type="match status" value="1"/>
</dbReference>
<organism evidence="1 2">
    <name type="scientific">Sedimentitalea xiamensis</name>
    <dbReference type="NCBI Taxonomy" id="3050037"/>
    <lineage>
        <taxon>Bacteria</taxon>
        <taxon>Pseudomonadati</taxon>
        <taxon>Pseudomonadota</taxon>
        <taxon>Alphaproteobacteria</taxon>
        <taxon>Rhodobacterales</taxon>
        <taxon>Paracoccaceae</taxon>
        <taxon>Sedimentitalea</taxon>
    </lineage>
</organism>
<accession>A0ABT7FIP5</accession>
<proteinExistence type="predicted"/>
<dbReference type="EMBL" id="JASNJE010000027">
    <property type="protein sequence ID" value="MDK3074953.1"/>
    <property type="molecule type" value="Genomic_DNA"/>
</dbReference>
<keyword evidence="2" id="KW-1185">Reference proteome</keyword>
<dbReference type="PANTHER" id="PTHR11183">
    <property type="entry name" value="GLYCOGENIN SUBFAMILY MEMBER"/>
    <property type="match status" value="1"/>
</dbReference>
<dbReference type="SUPFAM" id="SSF53448">
    <property type="entry name" value="Nucleotide-diphospho-sugar transferases"/>
    <property type="match status" value="1"/>
</dbReference>
<gene>
    <name evidence="1" type="ORF">QO034_17830</name>
</gene>
<dbReference type="InterPro" id="IPR002495">
    <property type="entry name" value="Glyco_trans_8"/>
</dbReference>
<comment type="caution">
    <text evidence="1">The sequence shown here is derived from an EMBL/GenBank/DDBJ whole genome shotgun (WGS) entry which is preliminary data.</text>
</comment>
<dbReference type="Pfam" id="PF01501">
    <property type="entry name" value="Glyco_transf_8"/>
    <property type="match status" value="1"/>
</dbReference>
<evidence type="ECO:0000313" key="2">
    <source>
        <dbReference type="Proteomes" id="UP001227126"/>
    </source>
</evidence>
<dbReference type="InterPro" id="IPR050587">
    <property type="entry name" value="GNT1/Glycosyltrans_8"/>
</dbReference>
<name>A0ABT7FIP5_9RHOB</name>